<dbReference type="AlphaFoldDB" id="A0A6J4VU33"/>
<feature type="non-terminal residue" evidence="2">
    <location>
        <position position="1"/>
    </location>
</feature>
<sequence length="78" mass="7807">WADPVAPDDLRVSDEMLMHHQGASMSGGGEPPTPPGRSCAISCNASASASSGRSTSCTSVVISGCGGRQGCPTSVQTR</sequence>
<accession>A0A6J4VU33</accession>
<gene>
    <name evidence="2" type="ORF">AVDCRST_MAG88-4095</name>
</gene>
<proteinExistence type="predicted"/>
<evidence type="ECO:0000256" key="1">
    <source>
        <dbReference type="SAM" id="MobiDB-lite"/>
    </source>
</evidence>
<feature type="region of interest" description="Disordered" evidence="1">
    <location>
        <begin position="15"/>
        <end position="38"/>
    </location>
</feature>
<name>A0A6J4VU33_9BACT</name>
<dbReference type="EMBL" id="CADCWM010001014">
    <property type="protein sequence ID" value="CAA9586928.1"/>
    <property type="molecule type" value="Genomic_DNA"/>
</dbReference>
<reference evidence="2" key="1">
    <citation type="submission" date="2020-02" db="EMBL/GenBank/DDBJ databases">
        <authorList>
            <person name="Meier V. D."/>
        </authorList>
    </citation>
    <scope>NUCLEOTIDE SEQUENCE</scope>
    <source>
        <strain evidence="2">AVDCRST_MAG88</strain>
    </source>
</reference>
<protein>
    <submittedName>
        <fullName evidence="2">Uncharacterized protein</fullName>
    </submittedName>
</protein>
<evidence type="ECO:0000313" key="2">
    <source>
        <dbReference type="EMBL" id="CAA9586928.1"/>
    </source>
</evidence>
<feature type="non-terminal residue" evidence="2">
    <location>
        <position position="78"/>
    </location>
</feature>
<organism evidence="2">
    <name type="scientific">uncultured Thermomicrobiales bacterium</name>
    <dbReference type="NCBI Taxonomy" id="1645740"/>
    <lineage>
        <taxon>Bacteria</taxon>
        <taxon>Pseudomonadati</taxon>
        <taxon>Thermomicrobiota</taxon>
        <taxon>Thermomicrobia</taxon>
        <taxon>Thermomicrobiales</taxon>
        <taxon>environmental samples</taxon>
    </lineage>
</organism>